<gene>
    <name evidence="6" type="ordered locus">Dester_1428</name>
</gene>
<dbReference type="eggNOG" id="COG0730">
    <property type="taxonomic scope" value="Bacteria"/>
</dbReference>
<comment type="similarity">
    <text evidence="5">Belongs to the 4-toluene sulfonate uptake permease (TSUP) (TC 2.A.102) family.</text>
</comment>
<sequence length="263" mass="28748">MLTFETLLIFFIFGALSGFLAGLFGIGGGIVLVPLFWILFSHMKIPENIAIKLSIATSLSVITMITLFTSGFHILKGKIKLEELIKLLVWIVPGVILGVSFSHLLPAYILKKLFAIVLLIIGIKILKGTRELKAKLEEKFLIPITVALSAFLSSLLGIGGGTIVNSILFSFSKMKVDKVVALASIISFINAFFGSITYMLLPATKVLDWQVGYVYLPAVILVTVGAIPGSRMGLKVLHRVNHLLLKRLFAILLVIVAIKLIFQ</sequence>
<feature type="transmembrane region" description="Helical" evidence="5">
    <location>
        <begin position="7"/>
        <end position="37"/>
    </location>
</feature>
<dbReference type="PANTHER" id="PTHR43483:SF3">
    <property type="entry name" value="MEMBRANE TRANSPORTER PROTEIN HI_0806-RELATED"/>
    <property type="match status" value="1"/>
</dbReference>
<dbReference type="Proteomes" id="UP000007102">
    <property type="component" value="Chromosome"/>
</dbReference>
<dbReference type="RefSeq" id="WP_013639008.1">
    <property type="nucleotide sequence ID" value="NC_015185.1"/>
</dbReference>
<keyword evidence="5" id="KW-1003">Cell membrane</keyword>
<name>F0S1X8_DESTD</name>
<protein>
    <recommendedName>
        <fullName evidence="5">Probable membrane transporter protein</fullName>
    </recommendedName>
</protein>
<keyword evidence="7" id="KW-1185">Reference proteome</keyword>
<reference evidence="6 7" key="1">
    <citation type="journal article" date="2011" name="Stand. Genomic Sci.">
        <title>Complete genome sequence of the thermophilic sulfur-reducer Desulfurobacterium thermolithotrophum type strain (BSA(T)) from a deep-sea hydrothermal vent.</title>
        <authorList>
            <person name="Goker M."/>
            <person name="Daligault H."/>
            <person name="Mwirichia R."/>
            <person name="Lapidus A."/>
            <person name="Lucas S."/>
            <person name="Deshpande S."/>
            <person name="Pagani I."/>
            <person name="Tapia R."/>
            <person name="Cheng J.F."/>
            <person name="Goodwin L."/>
            <person name="Pitluck S."/>
            <person name="Liolios K."/>
            <person name="Ivanova N."/>
            <person name="Mavromatis K."/>
            <person name="Mikhailova N."/>
            <person name="Pati A."/>
            <person name="Chen A."/>
            <person name="Palaniappan K."/>
            <person name="Han C."/>
            <person name="Land M."/>
            <person name="Hauser L."/>
            <person name="Pan C."/>
            <person name="Brambilla E.M."/>
            <person name="Rohde M."/>
            <person name="Spring S."/>
            <person name="Sikorski J."/>
            <person name="Wirth R."/>
            <person name="Detter J.C."/>
            <person name="Woyke T."/>
            <person name="Bristow J."/>
            <person name="Eisen J.A."/>
            <person name="Markowitz V."/>
            <person name="Hugenholtz P."/>
            <person name="Kyrpides N.C."/>
            <person name="Klenk H.P."/>
        </authorList>
    </citation>
    <scope>NUCLEOTIDE SEQUENCE [LARGE SCALE GENOMIC DNA]</scope>
    <source>
        <strain evidence="7">DSM 11699 / BSA</strain>
    </source>
</reference>
<feature type="transmembrane region" description="Helical" evidence="5">
    <location>
        <begin position="84"/>
        <end position="103"/>
    </location>
</feature>
<dbReference type="InterPro" id="IPR002781">
    <property type="entry name" value="TM_pro_TauE-like"/>
</dbReference>
<dbReference type="EMBL" id="CP002543">
    <property type="protein sequence ID" value="ADY74059.1"/>
    <property type="molecule type" value="Genomic_DNA"/>
</dbReference>
<evidence type="ECO:0000256" key="3">
    <source>
        <dbReference type="ARBA" id="ARBA00022989"/>
    </source>
</evidence>
<dbReference type="STRING" id="868864.Dester_1428"/>
<evidence type="ECO:0000313" key="6">
    <source>
        <dbReference type="EMBL" id="ADY74059.1"/>
    </source>
</evidence>
<dbReference type="PANTHER" id="PTHR43483">
    <property type="entry name" value="MEMBRANE TRANSPORTER PROTEIN HI_0806-RELATED"/>
    <property type="match status" value="1"/>
</dbReference>
<evidence type="ECO:0000256" key="4">
    <source>
        <dbReference type="ARBA" id="ARBA00023136"/>
    </source>
</evidence>
<organism evidence="6 7">
    <name type="scientific">Desulfurobacterium thermolithotrophum (strain DSM 11699 / BSA)</name>
    <dbReference type="NCBI Taxonomy" id="868864"/>
    <lineage>
        <taxon>Bacteria</taxon>
        <taxon>Pseudomonadati</taxon>
        <taxon>Aquificota</taxon>
        <taxon>Aquificia</taxon>
        <taxon>Desulfurobacteriales</taxon>
        <taxon>Desulfurobacteriaceae</taxon>
        <taxon>Desulfurobacterium</taxon>
    </lineage>
</organism>
<evidence type="ECO:0000256" key="1">
    <source>
        <dbReference type="ARBA" id="ARBA00004141"/>
    </source>
</evidence>
<keyword evidence="3 5" id="KW-1133">Transmembrane helix</keyword>
<evidence type="ECO:0000313" key="7">
    <source>
        <dbReference type="Proteomes" id="UP000007102"/>
    </source>
</evidence>
<comment type="subcellular location">
    <subcellularLocation>
        <location evidence="5">Cell membrane</location>
        <topology evidence="5">Multi-pass membrane protein</topology>
    </subcellularLocation>
    <subcellularLocation>
        <location evidence="1">Membrane</location>
        <topology evidence="1">Multi-pass membrane protein</topology>
    </subcellularLocation>
</comment>
<keyword evidence="2 5" id="KW-0812">Transmembrane</keyword>
<accession>F0S1X8</accession>
<feature type="transmembrane region" description="Helical" evidence="5">
    <location>
        <begin position="179"/>
        <end position="201"/>
    </location>
</feature>
<dbReference type="InParanoid" id="F0S1X8"/>
<feature type="transmembrane region" description="Helical" evidence="5">
    <location>
        <begin position="244"/>
        <end position="262"/>
    </location>
</feature>
<evidence type="ECO:0000256" key="5">
    <source>
        <dbReference type="RuleBase" id="RU363041"/>
    </source>
</evidence>
<dbReference type="KEGG" id="dte:Dester_1428"/>
<dbReference type="GO" id="GO:0005886">
    <property type="term" value="C:plasma membrane"/>
    <property type="evidence" value="ECO:0007669"/>
    <property type="project" value="UniProtKB-SubCell"/>
</dbReference>
<keyword evidence="4 5" id="KW-0472">Membrane</keyword>
<feature type="transmembrane region" description="Helical" evidence="5">
    <location>
        <begin position="49"/>
        <end position="72"/>
    </location>
</feature>
<evidence type="ECO:0000256" key="2">
    <source>
        <dbReference type="ARBA" id="ARBA00022692"/>
    </source>
</evidence>
<dbReference type="HOGENOM" id="CLU_045498_6_0_0"/>
<dbReference type="Pfam" id="PF01925">
    <property type="entry name" value="TauE"/>
    <property type="match status" value="1"/>
</dbReference>
<dbReference type="AlphaFoldDB" id="F0S1X8"/>
<proteinExistence type="inferred from homology"/>
<feature type="transmembrane region" description="Helical" evidence="5">
    <location>
        <begin position="213"/>
        <end position="232"/>
    </location>
</feature>
<reference evidence="7" key="2">
    <citation type="submission" date="2011-02" db="EMBL/GenBank/DDBJ databases">
        <title>The complete genome of Desulfurobacterium thermolithotrophum DSM 11699.</title>
        <authorList>
            <consortium name="US DOE Joint Genome Institute (JGI-PGF)"/>
            <person name="Lucas S."/>
            <person name="Copeland A."/>
            <person name="Lapidus A."/>
            <person name="Bruce D."/>
            <person name="Goodwin L."/>
            <person name="Pitluck S."/>
            <person name="Kyrpides N."/>
            <person name="Mavromatis K."/>
            <person name="Pagani I."/>
            <person name="Ivanova N."/>
            <person name="Mikhailova N."/>
            <person name="Daligault H."/>
            <person name="Detter J.C."/>
            <person name="Tapia R."/>
            <person name="Han C."/>
            <person name="Land M."/>
            <person name="Hauser L."/>
            <person name="Markowitz V."/>
            <person name="Cheng J.-F."/>
            <person name="Hugenholtz P."/>
            <person name="Woyke T."/>
            <person name="Wu D."/>
            <person name="Spring S."/>
            <person name="Brambilla E."/>
            <person name="Klenk H.-P."/>
            <person name="Eisen J.A."/>
        </authorList>
    </citation>
    <scope>NUCLEOTIDE SEQUENCE [LARGE SCALE GENOMIC DNA]</scope>
    <source>
        <strain evidence="7">DSM 11699 / BSA</strain>
    </source>
</reference>